<dbReference type="OrthoDB" id="42919at2759"/>
<name>A0A0L0HA90_SPIPD</name>
<accession>A0A0L0HA90</accession>
<protein>
    <recommendedName>
        <fullName evidence="2">Stress-response A/B barrel domain-containing protein</fullName>
    </recommendedName>
</protein>
<evidence type="ECO:0000259" key="2">
    <source>
        <dbReference type="PROSITE" id="PS51502"/>
    </source>
</evidence>
<dbReference type="PROSITE" id="PS51502">
    <property type="entry name" value="S_R_A_B_BARREL"/>
    <property type="match status" value="1"/>
</dbReference>
<dbReference type="RefSeq" id="XP_016606525.1">
    <property type="nucleotide sequence ID" value="XM_016754387.1"/>
</dbReference>
<comment type="subunit">
    <text evidence="1">Homodimer.</text>
</comment>
<gene>
    <name evidence="3" type="ORF">SPPG_06185</name>
</gene>
<dbReference type="Gene3D" id="3.30.70.100">
    <property type="match status" value="1"/>
</dbReference>
<dbReference type="SMART" id="SM00886">
    <property type="entry name" value="Dabb"/>
    <property type="match status" value="1"/>
</dbReference>
<feature type="domain" description="Stress-response A/B barrel" evidence="2">
    <location>
        <begin position="3"/>
        <end position="98"/>
    </location>
</feature>
<dbReference type="InterPro" id="IPR044662">
    <property type="entry name" value="HS1/DABB1-like"/>
</dbReference>
<reference evidence="3 4" key="1">
    <citation type="submission" date="2009-08" db="EMBL/GenBank/DDBJ databases">
        <title>The Genome Sequence of Spizellomyces punctatus strain DAOM BR117.</title>
        <authorList>
            <consortium name="The Broad Institute Genome Sequencing Platform"/>
            <person name="Russ C."/>
            <person name="Cuomo C."/>
            <person name="Shea T."/>
            <person name="Young S.K."/>
            <person name="Zeng Q."/>
            <person name="Koehrsen M."/>
            <person name="Haas B."/>
            <person name="Borodovsky M."/>
            <person name="Guigo R."/>
            <person name="Alvarado L."/>
            <person name="Berlin A."/>
            <person name="Bochicchio J."/>
            <person name="Borenstein D."/>
            <person name="Chapman S."/>
            <person name="Chen Z."/>
            <person name="Engels R."/>
            <person name="Freedman E."/>
            <person name="Gellesch M."/>
            <person name="Goldberg J."/>
            <person name="Griggs A."/>
            <person name="Gujja S."/>
            <person name="Heiman D."/>
            <person name="Hepburn T."/>
            <person name="Howarth C."/>
            <person name="Jen D."/>
            <person name="Larson L."/>
            <person name="Lewis B."/>
            <person name="Mehta T."/>
            <person name="Park D."/>
            <person name="Pearson M."/>
            <person name="Roberts A."/>
            <person name="Saif S."/>
            <person name="Shenoy N."/>
            <person name="Sisk P."/>
            <person name="Stolte C."/>
            <person name="Sykes S."/>
            <person name="Thomson T."/>
            <person name="Walk T."/>
            <person name="White J."/>
            <person name="Yandava C."/>
            <person name="Burger G."/>
            <person name="Gray M.W."/>
            <person name="Holland P.W.H."/>
            <person name="King N."/>
            <person name="Lang F.B.F."/>
            <person name="Roger A.J."/>
            <person name="Ruiz-Trillo I."/>
            <person name="Lander E."/>
            <person name="Nusbaum C."/>
        </authorList>
    </citation>
    <scope>NUCLEOTIDE SEQUENCE [LARGE SCALE GENOMIC DNA]</scope>
    <source>
        <strain evidence="3 4">DAOM BR117</strain>
    </source>
</reference>
<dbReference type="Pfam" id="PF07876">
    <property type="entry name" value="Dabb"/>
    <property type="match status" value="1"/>
</dbReference>
<dbReference type="Proteomes" id="UP000053201">
    <property type="component" value="Unassembled WGS sequence"/>
</dbReference>
<evidence type="ECO:0000313" key="3">
    <source>
        <dbReference type="EMBL" id="KNC98485.1"/>
    </source>
</evidence>
<proteinExistence type="predicted"/>
<dbReference type="STRING" id="645134.A0A0L0HA90"/>
<organism evidence="3 4">
    <name type="scientific">Spizellomyces punctatus (strain DAOM BR117)</name>
    <dbReference type="NCBI Taxonomy" id="645134"/>
    <lineage>
        <taxon>Eukaryota</taxon>
        <taxon>Fungi</taxon>
        <taxon>Fungi incertae sedis</taxon>
        <taxon>Chytridiomycota</taxon>
        <taxon>Chytridiomycota incertae sedis</taxon>
        <taxon>Chytridiomycetes</taxon>
        <taxon>Spizellomycetales</taxon>
        <taxon>Spizellomycetaceae</taxon>
        <taxon>Spizellomyces</taxon>
    </lineage>
</organism>
<dbReference type="InterPro" id="IPR013097">
    <property type="entry name" value="Dabb"/>
</dbReference>
<dbReference type="GeneID" id="27689510"/>
<dbReference type="VEuPathDB" id="FungiDB:SPPG_06185"/>
<dbReference type="PANTHER" id="PTHR33178">
    <property type="match status" value="1"/>
</dbReference>
<dbReference type="AlphaFoldDB" id="A0A0L0HA90"/>
<evidence type="ECO:0000256" key="1">
    <source>
        <dbReference type="ARBA" id="ARBA00011738"/>
    </source>
</evidence>
<dbReference type="OMA" id="VHIVCFK"/>
<sequence length="100" mass="11257">MTVTHIVLFKVKPDIPPQQLAEFDTQVRSLKQVPGVQKLSFGPTFKTDRARGYTHALVVELPNQQALNDYAANEHHVTVIKNHIRPAVMEDGILAMDIEQ</sequence>
<dbReference type="EMBL" id="KQ257460">
    <property type="protein sequence ID" value="KNC98485.1"/>
    <property type="molecule type" value="Genomic_DNA"/>
</dbReference>
<dbReference type="InParanoid" id="A0A0L0HA90"/>
<evidence type="ECO:0000313" key="4">
    <source>
        <dbReference type="Proteomes" id="UP000053201"/>
    </source>
</evidence>
<dbReference type="PANTHER" id="PTHR33178:SF10">
    <property type="entry name" value="STRESS-RESPONSE A_B BARREL DOMAIN-CONTAINING PROTEIN"/>
    <property type="match status" value="1"/>
</dbReference>
<dbReference type="InterPro" id="IPR011008">
    <property type="entry name" value="Dimeric_a/b-barrel"/>
</dbReference>
<keyword evidence="4" id="KW-1185">Reference proteome</keyword>
<dbReference type="SUPFAM" id="SSF54909">
    <property type="entry name" value="Dimeric alpha+beta barrel"/>
    <property type="match status" value="1"/>
</dbReference>